<dbReference type="PANTHER" id="PTHR47966">
    <property type="entry name" value="BETA-SITE APP-CLEAVING ENZYME, ISOFORM A-RELATED"/>
    <property type="match status" value="1"/>
</dbReference>
<dbReference type="Pfam" id="PF00026">
    <property type="entry name" value="Asp"/>
    <property type="match status" value="2"/>
</dbReference>
<dbReference type="InterPro" id="IPR001461">
    <property type="entry name" value="Aspartic_peptidase_A1"/>
</dbReference>
<evidence type="ECO:0000256" key="11">
    <source>
        <dbReference type="ARBA" id="ARBA00023157"/>
    </source>
</evidence>
<evidence type="ECO:0000256" key="5">
    <source>
        <dbReference type="ARBA" id="ARBA00022525"/>
    </source>
</evidence>
<keyword evidence="8 14" id="KW-0064">Aspartyl protease</keyword>
<dbReference type="SUPFAM" id="SSF50630">
    <property type="entry name" value="Acid proteases"/>
    <property type="match status" value="1"/>
</dbReference>
<keyword evidence="7 15" id="KW-0732">Signal</keyword>
<dbReference type="CDD" id="cd05474">
    <property type="entry name" value="SAP_like"/>
    <property type="match status" value="1"/>
</dbReference>
<feature type="active site" evidence="12">
    <location>
        <position position="368"/>
    </location>
</feature>
<evidence type="ECO:0000256" key="12">
    <source>
        <dbReference type="PIRSR" id="PIRSR601461-1"/>
    </source>
</evidence>
<accession>A0A4P6XMG6</accession>
<dbReference type="PROSITE" id="PS51767">
    <property type="entry name" value="PEPTIDASE_A1"/>
    <property type="match status" value="1"/>
</dbReference>
<feature type="chain" id="PRO_5020433573" description="candidapepsin" evidence="15">
    <location>
        <begin position="17"/>
        <end position="554"/>
    </location>
</feature>
<feature type="domain" description="Peptidase A1" evidence="16">
    <location>
        <begin position="69"/>
        <end position="477"/>
    </location>
</feature>
<dbReference type="InterPro" id="IPR033876">
    <property type="entry name" value="SAP-like"/>
</dbReference>
<dbReference type="InterPro" id="IPR001969">
    <property type="entry name" value="Aspartic_peptidase_AS"/>
</dbReference>
<evidence type="ECO:0000256" key="8">
    <source>
        <dbReference type="ARBA" id="ARBA00022750"/>
    </source>
</evidence>
<keyword evidence="11 13" id="KW-1015">Disulfide bond</keyword>
<comment type="subcellular location">
    <subcellularLocation>
        <location evidence="2">Secreted</location>
    </subcellularLocation>
</comment>
<evidence type="ECO:0000259" key="16">
    <source>
        <dbReference type="PROSITE" id="PS51767"/>
    </source>
</evidence>
<dbReference type="GO" id="GO:0006508">
    <property type="term" value="P:proteolysis"/>
    <property type="evidence" value="ECO:0007669"/>
    <property type="project" value="UniProtKB-KW"/>
</dbReference>
<evidence type="ECO:0000256" key="2">
    <source>
        <dbReference type="ARBA" id="ARBA00004613"/>
    </source>
</evidence>
<keyword evidence="5" id="KW-0964">Secreted</keyword>
<keyword evidence="10" id="KW-0865">Zymogen</keyword>
<evidence type="ECO:0000256" key="15">
    <source>
        <dbReference type="SAM" id="SignalP"/>
    </source>
</evidence>
<comment type="catalytic activity">
    <reaction evidence="1">
        <text>Preferential cleavage at the carboxyl of hydrophobic amino acids, but fails to cleave 15-Leu-|-Tyr-16, 16-Tyr-|-Leu-17 and 24-Phe-|-Phe-25 of insulin B chain. Activates trypsinogen, and degrades keratin.</text>
        <dbReference type="EC" id="3.4.23.24"/>
    </reaction>
</comment>
<protein>
    <recommendedName>
        <fullName evidence="4">candidapepsin</fullName>
        <ecNumber evidence="4">3.4.23.24</ecNumber>
    </recommendedName>
</protein>
<dbReference type="Gene3D" id="2.40.70.10">
    <property type="entry name" value="Acid Proteases"/>
    <property type="match status" value="2"/>
</dbReference>
<dbReference type="PANTHER" id="PTHR47966:SF65">
    <property type="entry name" value="ASPARTIC-TYPE ENDOPEPTIDASE"/>
    <property type="match status" value="1"/>
</dbReference>
<evidence type="ECO:0000256" key="3">
    <source>
        <dbReference type="ARBA" id="ARBA00007447"/>
    </source>
</evidence>
<name>A0A4P6XMG6_9ASCO</name>
<evidence type="ECO:0000256" key="9">
    <source>
        <dbReference type="ARBA" id="ARBA00022801"/>
    </source>
</evidence>
<keyword evidence="18" id="KW-1185">Reference proteome</keyword>
<dbReference type="Proteomes" id="UP000292447">
    <property type="component" value="Chromosome II"/>
</dbReference>
<feature type="active site" evidence="12">
    <location>
        <position position="87"/>
    </location>
</feature>
<dbReference type="EC" id="3.4.23.24" evidence="4"/>
<evidence type="ECO:0000256" key="1">
    <source>
        <dbReference type="ARBA" id="ARBA00001675"/>
    </source>
</evidence>
<dbReference type="InterPro" id="IPR033121">
    <property type="entry name" value="PEPTIDASE_A1"/>
</dbReference>
<evidence type="ECO:0000256" key="10">
    <source>
        <dbReference type="ARBA" id="ARBA00023145"/>
    </source>
</evidence>
<evidence type="ECO:0000256" key="6">
    <source>
        <dbReference type="ARBA" id="ARBA00022670"/>
    </source>
</evidence>
<proteinExistence type="inferred from homology"/>
<feature type="disulfide bond" evidence="13">
    <location>
        <begin position="402"/>
        <end position="435"/>
    </location>
</feature>
<evidence type="ECO:0000256" key="7">
    <source>
        <dbReference type="ARBA" id="ARBA00022729"/>
    </source>
</evidence>
<comment type="similarity">
    <text evidence="3 14">Belongs to the peptidase A1 family.</text>
</comment>
<dbReference type="InterPro" id="IPR021109">
    <property type="entry name" value="Peptidase_aspartic_dom_sf"/>
</dbReference>
<evidence type="ECO:0000313" key="17">
    <source>
        <dbReference type="EMBL" id="QBM88039.1"/>
    </source>
</evidence>
<reference evidence="18" key="1">
    <citation type="submission" date="2019-03" db="EMBL/GenBank/DDBJ databases">
        <title>Snf2 controls pulcherriminic acid biosynthesis and connects pigmentation and antifungal activity of the yeast Metschnikowia pulcherrima.</title>
        <authorList>
            <person name="Gore-Lloyd D."/>
            <person name="Sumann I."/>
            <person name="Brachmann A.O."/>
            <person name="Schneeberger K."/>
            <person name="Ortiz-Merino R.A."/>
            <person name="Moreno-Beltran M."/>
            <person name="Schlaefli M."/>
            <person name="Kirner P."/>
            <person name="Santos Kron A."/>
            <person name="Wolfe K.H."/>
            <person name="Piel J."/>
            <person name="Ahrens C.H."/>
            <person name="Henk D."/>
            <person name="Freimoser F.M."/>
        </authorList>
    </citation>
    <scope>NUCLEOTIDE SEQUENCE [LARGE SCALE GENOMIC DNA]</scope>
    <source>
        <strain evidence="18">APC 1.2</strain>
    </source>
</reference>
<dbReference type="GO" id="GO:0004190">
    <property type="term" value="F:aspartic-type endopeptidase activity"/>
    <property type="evidence" value="ECO:0007669"/>
    <property type="project" value="UniProtKB-KW"/>
</dbReference>
<dbReference type="EMBL" id="CP034457">
    <property type="protein sequence ID" value="QBM88039.1"/>
    <property type="molecule type" value="Genomic_DNA"/>
</dbReference>
<organism evidence="17 18">
    <name type="scientific">Metschnikowia aff. pulcherrima</name>
    <dbReference type="NCBI Taxonomy" id="2163413"/>
    <lineage>
        <taxon>Eukaryota</taxon>
        <taxon>Fungi</taxon>
        <taxon>Dikarya</taxon>
        <taxon>Ascomycota</taxon>
        <taxon>Saccharomycotina</taxon>
        <taxon>Pichiomycetes</taxon>
        <taxon>Metschnikowiaceae</taxon>
        <taxon>Metschnikowia</taxon>
    </lineage>
</organism>
<keyword evidence="6 14" id="KW-0645">Protease</keyword>
<evidence type="ECO:0000256" key="4">
    <source>
        <dbReference type="ARBA" id="ARBA00013207"/>
    </source>
</evidence>
<dbReference type="STRING" id="2163413.A0A4P6XMG6"/>
<evidence type="ECO:0000256" key="13">
    <source>
        <dbReference type="PIRSR" id="PIRSR601461-2"/>
    </source>
</evidence>
<sequence>MLLLPFTAIVAAVASAASTPEIPQKKPIKMDFSVLRGNSRSSATKGAIPELVKRDGLAELTLNNEQTYYAATLKIGSQGAENSVVVDTGSSDLWIMSSGVECSSSSSYYKRAQEFNEFLDVPERSHRRLMDFEIPNLAAGSEPNEKRADTTVTIEQTATGLATAVALQIGGGSSAAGSGSGSGGTCTAAGSFNTAALDSFKVNSTAPDFSISYADGTYANGFWGHDYVDFGSSNVSDCSFAVVNDTTLDTGVFGIGFAQLETTYSGSTLTRLYTYENFPLRLKETGQINKVLYSLYLNTADALSGSVLFGAVDHAKYSGQLQTVPIINIYSSYYRNPIRFDIVLDLITLESSSQNVSVLNLHIPALLDSGTTLTYLPTAILSSLVSLLGGSLSLLGYYRVSCSYNTNKAFAVFNFSGVEIKVPMSDLILSLGSTCYLGVLGQSSDSLTGSPYAILGDNFLRNAYIVYDLEDYEISLAQVNYSSSEDIEVVLSSVPLAVQAPDYSSTAVASSVTSGSTSSELSSLGLKKSQGTNAIHFAKSMFFALAGVCMLFVL</sequence>
<evidence type="ECO:0000256" key="14">
    <source>
        <dbReference type="RuleBase" id="RU000454"/>
    </source>
</evidence>
<feature type="signal peptide" evidence="15">
    <location>
        <begin position="1"/>
        <end position="16"/>
    </location>
</feature>
<dbReference type="AlphaFoldDB" id="A0A4P6XMG6"/>
<evidence type="ECO:0000313" key="18">
    <source>
        <dbReference type="Proteomes" id="UP000292447"/>
    </source>
</evidence>
<keyword evidence="9 14" id="KW-0378">Hydrolase</keyword>
<gene>
    <name evidence="17" type="primary">MPUL0B12550</name>
    <name evidence="17" type="ORF">METSCH_B12550</name>
</gene>
<dbReference type="GO" id="GO:0005576">
    <property type="term" value="C:extracellular region"/>
    <property type="evidence" value="ECO:0007669"/>
    <property type="project" value="UniProtKB-SubCell"/>
</dbReference>
<dbReference type="PRINTS" id="PR00792">
    <property type="entry name" value="PEPSIN"/>
</dbReference>
<dbReference type="PROSITE" id="PS00141">
    <property type="entry name" value="ASP_PROTEASE"/>
    <property type="match status" value="2"/>
</dbReference>